<organism evidence="2 3">
    <name type="scientific">Colletotrichum tanaceti</name>
    <dbReference type="NCBI Taxonomy" id="1306861"/>
    <lineage>
        <taxon>Eukaryota</taxon>
        <taxon>Fungi</taxon>
        <taxon>Dikarya</taxon>
        <taxon>Ascomycota</taxon>
        <taxon>Pezizomycotina</taxon>
        <taxon>Sordariomycetes</taxon>
        <taxon>Hypocreomycetidae</taxon>
        <taxon>Glomerellales</taxon>
        <taxon>Glomerellaceae</taxon>
        <taxon>Colletotrichum</taxon>
        <taxon>Colletotrichum destructivum species complex</taxon>
    </lineage>
</organism>
<comment type="caution">
    <text evidence="2">The sequence shown here is derived from an EMBL/GenBank/DDBJ whole genome shotgun (WGS) entry which is preliminary data.</text>
</comment>
<dbReference type="EMBL" id="PJEX01000030">
    <property type="protein sequence ID" value="TKW58127.1"/>
    <property type="molecule type" value="Genomic_DNA"/>
</dbReference>
<reference evidence="2 3" key="1">
    <citation type="journal article" date="2019" name="PLoS ONE">
        <title>Comparative genome analysis indicates high evolutionary potential of pathogenicity genes in Colletotrichum tanaceti.</title>
        <authorList>
            <person name="Lelwala R.V."/>
            <person name="Korhonen P.K."/>
            <person name="Young N.D."/>
            <person name="Scott J.B."/>
            <person name="Ades P.A."/>
            <person name="Gasser R.B."/>
            <person name="Taylor P.W.J."/>
        </authorList>
    </citation>
    <scope>NUCLEOTIDE SEQUENCE [LARGE SCALE GENOMIC DNA]</scope>
    <source>
        <strain evidence="2">BRIP57314</strain>
    </source>
</reference>
<dbReference type="Proteomes" id="UP000310108">
    <property type="component" value="Unassembled WGS sequence"/>
</dbReference>
<name>A0A4U6XQN2_9PEZI</name>
<evidence type="ECO:0000256" key="1">
    <source>
        <dbReference type="SAM" id="MobiDB-lite"/>
    </source>
</evidence>
<dbReference type="AlphaFoldDB" id="A0A4U6XQN2"/>
<evidence type="ECO:0000313" key="3">
    <source>
        <dbReference type="Proteomes" id="UP000310108"/>
    </source>
</evidence>
<proteinExistence type="predicted"/>
<keyword evidence="3" id="KW-1185">Reference proteome</keyword>
<evidence type="ECO:0000313" key="2">
    <source>
        <dbReference type="EMBL" id="TKW58127.1"/>
    </source>
</evidence>
<feature type="compositionally biased region" description="Polar residues" evidence="1">
    <location>
        <begin position="304"/>
        <end position="321"/>
    </location>
</feature>
<feature type="region of interest" description="Disordered" evidence="1">
    <location>
        <begin position="295"/>
        <end position="321"/>
    </location>
</feature>
<gene>
    <name evidence="2" type="ORF">CTA1_11079</name>
</gene>
<accession>A0A4U6XQN2</accession>
<sequence>MAGVFTRFPSLVGLYNRWRLDNNRECRWGAAALVLNIVAVCFSIEDDWCSNLEQAPDGGERKHFRIDVLLLQYHGPTFHAPGSLVPRLLVEINGRGRGRSPREVERQALSNAKASIRQYGLAGLFVQTVIGVESGLYFRFWWTDAHSGCLVPLDGGPPSGTRRGRREYIAVEAEQGALLEMYYAQVRRGIPDLPQEPFPQEDLFQEDFSLEDFFQEGLVQEQMDPFYQGQSYQFVPEPVGSVWQEEEEEPHQSFEASVRHEYLYNGTTTTDAQEYQYDAADLSSEDEMEDWMMGLDPVAEDGDGTTSPGASQSSRSTSRQVKITVEPHLMQSTKYLFRRRVRGDVVSKQMIYQGFMVDRSINSMYMECSGACEHMGGQGKGCHVACAQQMAPWPLQKALPMLAYQYEPTPSELDDRSKRLHEIAFGFLSATLSRASRLPPELISSIASLCLQDFAVESARNLRDVMMPRGKEKATIRLSSAIWAHVTKFEGIEYLSSLSNQVDDYHCRRIFVPDPLFPVTALCLGEDYLGVREMVFRRSSTTQGELNGLEHKGLWWRLVNLESPTLLVETDVGVPRSLSIVVGMADGLKLYCHPSPTGNPPRPLTRSQYVATILCSIPPSRALRLVQHDRYCVLDRLATLPCNDPSIIACSIHWIGRIIQSMHALTRADTPPAYEKGALGIWLKEMTTALIFKTNHGRNLVIGPYSNTRSRARFSLLDRPCQNGTSRVFLGKSRIGTCKMAFDSPGPKQAPRTLGYPPNLPRHASPLHISTLPIPWFYSAASMVGVREVVPCERQAGGRHILVTGLLLRYFDGREASLGSVRLDCLTAPTGVEERFSLWLGLGANSWGPYVLRLEFSRATDDEDLRWVEIRNDDSVDWWFSRGHSDVYRRK</sequence>
<protein>
    <submittedName>
        <fullName evidence="2">Uncharacterized protein</fullName>
    </submittedName>
</protein>
<dbReference type="OrthoDB" id="5153231at2759"/>